<dbReference type="CDD" id="cd09129">
    <property type="entry name" value="PLDc_unchar2_1"/>
    <property type="match status" value="1"/>
</dbReference>
<reference evidence="10 12" key="2">
    <citation type="submission" date="2017-12" db="EMBL/GenBank/DDBJ databases">
        <title>Comparative Functional Genomics of Dry Heat Resistant strains isolated from the Viking Spacecraft.</title>
        <authorList>
            <person name="Seuylemezian A."/>
            <person name="Cooper K."/>
            <person name="Vaishampayan P."/>
        </authorList>
    </citation>
    <scope>NUCLEOTIDE SEQUENCE [LARGE SCALE GENOMIC DNA]</scope>
    <source>
        <strain evidence="10 12">ATCC 29669</strain>
    </source>
</reference>
<evidence type="ECO:0000256" key="3">
    <source>
        <dbReference type="ARBA" id="ARBA00012027"/>
    </source>
</evidence>
<dbReference type="AlphaFoldDB" id="A0A2N5GLH8"/>
<organism evidence="9 11">
    <name type="scientific">Bacillus canaveralius</name>
    <dbReference type="NCBI Taxonomy" id="1403243"/>
    <lineage>
        <taxon>Bacteria</taxon>
        <taxon>Bacillati</taxon>
        <taxon>Bacillota</taxon>
        <taxon>Bacilli</taxon>
        <taxon>Bacillales</taxon>
        <taxon>Bacillaceae</taxon>
        <taxon>Bacillus</taxon>
    </lineage>
</organism>
<dbReference type="EC" id="3.1.4.4" evidence="3"/>
<dbReference type="PANTHER" id="PTHR43856:SF1">
    <property type="entry name" value="MITOCHONDRIAL CARDIOLIPIN HYDROLASE"/>
    <property type="match status" value="1"/>
</dbReference>
<dbReference type="GO" id="GO:0016891">
    <property type="term" value="F:RNA endonuclease activity producing 5'-phosphomonoesters, hydrolytic mechanism"/>
    <property type="evidence" value="ECO:0007669"/>
    <property type="project" value="TreeGrafter"/>
</dbReference>
<dbReference type="EMBL" id="PGVD01000037">
    <property type="protein sequence ID" value="PLR95621.1"/>
    <property type="molecule type" value="Genomic_DNA"/>
</dbReference>
<evidence type="ECO:0000313" key="9">
    <source>
        <dbReference type="EMBL" id="PLR82450.1"/>
    </source>
</evidence>
<keyword evidence="7" id="KW-1133">Transmembrane helix</keyword>
<accession>A0A2N5GLH8</accession>
<dbReference type="InterPro" id="IPR051406">
    <property type="entry name" value="PLD_domain"/>
</dbReference>
<dbReference type="GO" id="GO:0016042">
    <property type="term" value="P:lipid catabolic process"/>
    <property type="evidence" value="ECO:0007669"/>
    <property type="project" value="UniProtKB-KW"/>
</dbReference>
<feature type="domain" description="Phospholipase D-like" evidence="8">
    <location>
        <begin position="299"/>
        <end position="442"/>
    </location>
</feature>
<dbReference type="EMBL" id="PGVA01000026">
    <property type="protein sequence ID" value="PLR82450.1"/>
    <property type="molecule type" value="Genomic_DNA"/>
</dbReference>
<evidence type="ECO:0000259" key="8">
    <source>
        <dbReference type="Pfam" id="PF13091"/>
    </source>
</evidence>
<keyword evidence="6" id="KW-0443">Lipid metabolism</keyword>
<proteinExistence type="inferred from homology"/>
<keyword evidence="5" id="KW-0442">Lipid degradation</keyword>
<evidence type="ECO:0000256" key="6">
    <source>
        <dbReference type="ARBA" id="ARBA00023098"/>
    </source>
</evidence>
<keyword evidence="7" id="KW-0472">Membrane</keyword>
<evidence type="ECO:0000313" key="10">
    <source>
        <dbReference type="EMBL" id="PLR95621.1"/>
    </source>
</evidence>
<comment type="catalytic activity">
    <reaction evidence="1">
        <text>a 1,2-diacyl-sn-glycero-3-phosphocholine + H2O = a 1,2-diacyl-sn-glycero-3-phosphate + choline + H(+)</text>
        <dbReference type="Rhea" id="RHEA:14445"/>
        <dbReference type="ChEBI" id="CHEBI:15354"/>
        <dbReference type="ChEBI" id="CHEBI:15377"/>
        <dbReference type="ChEBI" id="CHEBI:15378"/>
        <dbReference type="ChEBI" id="CHEBI:57643"/>
        <dbReference type="ChEBI" id="CHEBI:58608"/>
        <dbReference type="EC" id="3.1.4.4"/>
    </reaction>
</comment>
<protein>
    <recommendedName>
        <fullName evidence="3">phospholipase D</fullName>
        <ecNumber evidence="3">3.1.4.4</ecNumber>
    </recommendedName>
</protein>
<gene>
    <name evidence="9" type="ORF">CU635_11610</name>
    <name evidence="10" type="ORF">CVD25_13945</name>
</gene>
<evidence type="ECO:0000256" key="7">
    <source>
        <dbReference type="SAM" id="Phobius"/>
    </source>
</evidence>
<dbReference type="GO" id="GO:0004630">
    <property type="term" value="F:phospholipase D activity"/>
    <property type="evidence" value="ECO:0007669"/>
    <property type="project" value="UniProtKB-EC"/>
</dbReference>
<dbReference type="Gene3D" id="3.30.870.10">
    <property type="entry name" value="Endonuclease Chain A"/>
    <property type="match status" value="2"/>
</dbReference>
<keyword evidence="7" id="KW-0812">Transmembrane</keyword>
<keyword evidence="4" id="KW-0378">Hydrolase</keyword>
<feature type="transmembrane region" description="Helical" evidence="7">
    <location>
        <begin position="12"/>
        <end position="29"/>
    </location>
</feature>
<evidence type="ECO:0000256" key="2">
    <source>
        <dbReference type="ARBA" id="ARBA00008664"/>
    </source>
</evidence>
<evidence type="ECO:0000313" key="12">
    <source>
        <dbReference type="Proteomes" id="UP000235114"/>
    </source>
</evidence>
<dbReference type="InterPro" id="IPR025202">
    <property type="entry name" value="PLD-like_dom"/>
</dbReference>
<comment type="caution">
    <text evidence="9">The sequence shown here is derived from an EMBL/GenBank/DDBJ whole genome shotgun (WGS) entry which is preliminary data.</text>
</comment>
<dbReference type="PANTHER" id="PTHR43856">
    <property type="entry name" value="CARDIOLIPIN HYDROLASE"/>
    <property type="match status" value="1"/>
</dbReference>
<dbReference type="SUPFAM" id="SSF56024">
    <property type="entry name" value="Phospholipase D/nuclease"/>
    <property type="match status" value="2"/>
</dbReference>
<comment type="similarity">
    <text evidence="2">Belongs to the phospholipase D family.</text>
</comment>
<dbReference type="Pfam" id="PF13091">
    <property type="entry name" value="PLDc_2"/>
    <property type="match status" value="1"/>
</dbReference>
<sequence length="479" mass="54836">MNKLKILIKKKRVWIPLLVIAIISTVIIYNRQKPLPPNISYEGKVHTVQDASFLYDLTYKDENGRIMHDQHIFDTIFEAIRNAEQYIVIDMFLFNGYTQPGKDFPEISAVLTKELIKKKQENNDIKIIFITDEINTTYNSHRAKELTELKKHGIETVYTNVDRLRDSNPLYSGIWRTFIHWFGQNGNGWMPNPLAETAPDVTMRSYLKLLNIKANHRKVFVSEKTAIISSANPHDESANHSNIAFQVSGNIINDILESEQAVSNISNGPKLPEFQAAEAEPGPVKIQLLTEGKIPKHILSELNDTKKGDIVWLGMFYLADRHVIDHLKEAADRGVNIRLILDPNKNAFGSEKIGLPNIPVAAELDKLGHDHIHIRWYDIGKEQFHSKLMFIKKENNGVIIGGSANFTARNLNDLNLETDIKITAPPETDIYQDVDSYFERIWDNKNGRYTVDYEADQNDLPVFKYLTYLIQKATGFTTY</sequence>
<dbReference type="OrthoDB" id="92272at2"/>
<dbReference type="CDD" id="cd09130">
    <property type="entry name" value="PLDc_unchar2_2"/>
    <property type="match status" value="1"/>
</dbReference>
<evidence type="ECO:0000256" key="4">
    <source>
        <dbReference type="ARBA" id="ARBA00022801"/>
    </source>
</evidence>
<dbReference type="Proteomes" id="UP000235114">
    <property type="component" value="Unassembled WGS sequence"/>
</dbReference>
<keyword evidence="12" id="KW-1185">Reference proteome</keyword>
<dbReference type="RefSeq" id="WP_101577537.1">
    <property type="nucleotide sequence ID" value="NZ_PGVA01000026.1"/>
</dbReference>
<dbReference type="Proteomes" id="UP000234951">
    <property type="component" value="Unassembled WGS sequence"/>
</dbReference>
<evidence type="ECO:0000256" key="1">
    <source>
        <dbReference type="ARBA" id="ARBA00000798"/>
    </source>
</evidence>
<evidence type="ECO:0000313" key="11">
    <source>
        <dbReference type="Proteomes" id="UP000234951"/>
    </source>
</evidence>
<reference evidence="9 11" key="1">
    <citation type="submission" date="2017-11" db="EMBL/GenBank/DDBJ databases">
        <title>Comparitive Functional Genomics of Dry Heat Resistant strains isolated from the Viking Spacecraft.</title>
        <authorList>
            <person name="Seuylemezian A."/>
            <person name="Cooper K."/>
            <person name="Vaishampayan P."/>
        </authorList>
    </citation>
    <scope>NUCLEOTIDE SEQUENCE [LARGE SCALE GENOMIC DNA]</scope>
    <source>
        <strain evidence="9 11">M4.6</strain>
    </source>
</reference>
<name>A0A2N5GLH8_9BACI</name>
<evidence type="ECO:0000256" key="5">
    <source>
        <dbReference type="ARBA" id="ARBA00022963"/>
    </source>
</evidence>